<dbReference type="InterPro" id="IPR036514">
    <property type="entry name" value="SGNH_hydro_sf"/>
</dbReference>
<protein>
    <submittedName>
        <fullName evidence="2">Lysophospholipase L1-like esterase</fullName>
    </submittedName>
</protein>
<dbReference type="Pfam" id="PF13472">
    <property type="entry name" value="Lipase_GDSL_2"/>
    <property type="match status" value="1"/>
</dbReference>
<dbReference type="AlphaFoldDB" id="A0A7X5UPS3"/>
<dbReference type="SUPFAM" id="SSF52266">
    <property type="entry name" value="SGNH hydrolase"/>
    <property type="match status" value="1"/>
</dbReference>
<proteinExistence type="predicted"/>
<dbReference type="Proteomes" id="UP000545493">
    <property type="component" value="Unassembled WGS sequence"/>
</dbReference>
<reference evidence="2 3" key="1">
    <citation type="submission" date="2020-03" db="EMBL/GenBank/DDBJ databases">
        <title>Sequencing the genomes of 1000 actinobacteria strains.</title>
        <authorList>
            <person name="Klenk H.-P."/>
        </authorList>
    </citation>
    <scope>NUCLEOTIDE SEQUENCE [LARGE SCALE GENOMIC DNA]</scope>
    <source>
        <strain evidence="2 3">DSM 45685</strain>
    </source>
</reference>
<evidence type="ECO:0000259" key="1">
    <source>
        <dbReference type="Pfam" id="PF13472"/>
    </source>
</evidence>
<dbReference type="PANTHER" id="PTHR43784:SF2">
    <property type="entry name" value="GDSL-LIKE LIPASE_ACYLHYDROLASE, PUTATIVE (AFU_ORTHOLOGUE AFUA_2G00820)-RELATED"/>
    <property type="match status" value="1"/>
</dbReference>
<accession>A0A7X5UPS3</accession>
<dbReference type="EMBL" id="JAAOYM010000001">
    <property type="protein sequence ID" value="NIJ11896.1"/>
    <property type="molecule type" value="Genomic_DNA"/>
</dbReference>
<organism evidence="2 3">
    <name type="scientific">Saccharomonospora amisosensis</name>
    <dbReference type="NCBI Taxonomy" id="1128677"/>
    <lineage>
        <taxon>Bacteria</taxon>
        <taxon>Bacillati</taxon>
        <taxon>Actinomycetota</taxon>
        <taxon>Actinomycetes</taxon>
        <taxon>Pseudonocardiales</taxon>
        <taxon>Pseudonocardiaceae</taxon>
        <taxon>Saccharomonospora</taxon>
    </lineage>
</organism>
<dbReference type="InterPro" id="IPR013830">
    <property type="entry name" value="SGNH_hydro"/>
</dbReference>
<dbReference type="PANTHER" id="PTHR43784">
    <property type="entry name" value="GDSL-LIKE LIPASE/ACYLHYDROLASE, PUTATIVE (AFU_ORTHOLOGUE AFUA_2G00820)-RELATED"/>
    <property type="match status" value="1"/>
</dbReference>
<feature type="domain" description="SGNH hydrolase-type esterase" evidence="1">
    <location>
        <begin position="8"/>
        <end position="183"/>
    </location>
</feature>
<dbReference type="InterPro" id="IPR053140">
    <property type="entry name" value="GDSL_Rv0518-like"/>
</dbReference>
<dbReference type="RefSeq" id="WP_167169871.1">
    <property type="nucleotide sequence ID" value="NZ_JAAOYM010000001.1"/>
</dbReference>
<gene>
    <name evidence="2" type="ORF">FHU38_002240</name>
</gene>
<dbReference type="Gene3D" id="3.40.50.1110">
    <property type="entry name" value="SGNH hydrolase"/>
    <property type="match status" value="1"/>
</dbReference>
<evidence type="ECO:0000313" key="3">
    <source>
        <dbReference type="Proteomes" id="UP000545493"/>
    </source>
</evidence>
<evidence type="ECO:0000313" key="2">
    <source>
        <dbReference type="EMBL" id="NIJ11896.1"/>
    </source>
</evidence>
<keyword evidence="3" id="KW-1185">Reference proteome</keyword>
<dbReference type="CDD" id="cd01832">
    <property type="entry name" value="SGNH_hydrolase_like_1"/>
    <property type="match status" value="1"/>
</dbReference>
<comment type="caution">
    <text evidence="2">The sequence shown here is derived from an EMBL/GenBank/DDBJ whole genome shotgun (WGS) entry which is preliminary data.</text>
</comment>
<name>A0A7X5UPS3_9PSEU</name>
<sequence length="201" mass="22132">MTVKLMTIGDSFAEGRGDPLPDGRFRGWVPRLAELIGVRPDEYVNLGSFGATTQDVVDHQLATALDCDAPLYGVTVGGNDLVSREYEAARFRHNLRHILTLLTMRGARVFTINWPDIPGRIPGLSDDKRRALRARFADANEYMNKLTAELGVLRYDMIDTPVTRDSAMWSPDGMHPSPEGHRVIAAQIAELLSCSGDPSPA</sequence>